<keyword evidence="1" id="KW-0732">Signal</keyword>
<dbReference type="Proteomes" id="UP000249299">
    <property type="component" value="Unassembled WGS sequence"/>
</dbReference>
<feature type="chain" id="PRO_5016367107" description="Rap1a immunity protein domain-containing protein" evidence="1">
    <location>
        <begin position="29"/>
        <end position="125"/>
    </location>
</feature>
<dbReference type="AlphaFoldDB" id="A0A327JQ58"/>
<dbReference type="OrthoDB" id="7871786at2"/>
<reference evidence="2 3" key="1">
    <citation type="submission" date="2017-07" db="EMBL/GenBank/DDBJ databases">
        <title>Draft Genome Sequences of Select Purple Nonsulfur Bacteria.</title>
        <authorList>
            <person name="Lasarre B."/>
            <person name="Mckinlay J.B."/>
        </authorList>
    </citation>
    <scope>NUCLEOTIDE SEQUENCE [LARGE SCALE GENOMIC DNA]</scope>
    <source>
        <strain evidence="2 3">DSM 11290</strain>
    </source>
</reference>
<dbReference type="EMBL" id="NPEV01000023">
    <property type="protein sequence ID" value="RAI27002.1"/>
    <property type="molecule type" value="Genomic_DNA"/>
</dbReference>
<evidence type="ECO:0000313" key="2">
    <source>
        <dbReference type="EMBL" id="RAI27002.1"/>
    </source>
</evidence>
<evidence type="ECO:0000256" key="1">
    <source>
        <dbReference type="SAM" id="SignalP"/>
    </source>
</evidence>
<evidence type="ECO:0008006" key="4">
    <source>
        <dbReference type="Google" id="ProtNLM"/>
    </source>
</evidence>
<sequence>MSGVPHANTIKKLAVAGALVLGINTAFASDNAGSPMTAGLVMEKMPLRERFSYVAGIVEGLAYARFRKDTAAKGGNDTSGMNCIYGWFYTDNTATMDTVEAAFRKYADRYPATLLAVLIKRKCGE</sequence>
<feature type="signal peptide" evidence="1">
    <location>
        <begin position="1"/>
        <end position="28"/>
    </location>
</feature>
<keyword evidence="3" id="KW-1185">Reference proteome</keyword>
<protein>
    <recommendedName>
        <fullName evidence="4">Rap1a immunity protein domain-containing protein</fullName>
    </recommendedName>
</protein>
<proteinExistence type="predicted"/>
<comment type="caution">
    <text evidence="2">The sequence shown here is derived from an EMBL/GenBank/DDBJ whole genome shotgun (WGS) entry which is preliminary data.</text>
</comment>
<gene>
    <name evidence="2" type="ORF">CH339_11690</name>
</gene>
<evidence type="ECO:0000313" key="3">
    <source>
        <dbReference type="Proteomes" id="UP000249299"/>
    </source>
</evidence>
<accession>A0A327JQ58</accession>
<name>A0A327JQ58_9HYPH</name>
<dbReference type="RefSeq" id="WP_111434550.1">
    <property type="nucleotide sequence ID" value="NZ_JACIGG010000025.1"/>
</dbReference>
<organism evidence="2 3">
    <name type="scientific">Rhodobium orientis</name>
    <dbReference type="NCBI Taxonomy" id="34017"/>
    <lineage>
        <taxon>Bacteria</taxon>
        <taxon>Pseudomonadati</taxon>
        <taxon>Pseudomonadota</taxon>
        <taxon>Alphaproteobacteria</taxon>
        <taxon>Hyphomicrobiales</taxon>
        <taxon>Rhodobiaceae</taxon>
        <taxon>Rhodobium</taxon>
    </lineage>
</organism>